<dbReference type="PANTHER" id="PTHR36112:SF1">
    <property type="entry name" value="RIBOSOMAL RNA SMALL SUBUNIT METHYLTRANSFERASE J"/>
    <property type="match status" value="1"/>
</dbReference>
<proteinExistence type="inferred from homology"/>
<dbReference type="GO" id="GO:0005737">
    <property type="term" value="C:cytoplasm"/>
    <property type="evidence" value="ECO:0007669"/>
    <property type="project" value="UniProtKB-SubCell"/>
</dbReference>
<gene>
    <name evidence="2" type="primary">rsmJ</name>
    <name evidence="3" type="ORF">PHACT_01385</name>
</gene>
<dbReference type="EMBL" id="MASR01000001">
    <property type="protein sequence ID" value="OFE11961.1"/>
    <property type="molecule type" value="Genomic_DNA"/>
</dbReference>
<accession>A0A1E8CHP3</accession>
<evidence type="ECO:0000313" key="4">
    <source>
        <dbReference type="Proteomes" id="UP000175669"/>
    </source>
</evidence>
<comment type="caution">
    <text evidence="3">The sequence shown here is derived from an EMBL/GenBank/DDBJ whole genome shotgun (WGS) entry which is preliminary data.</text>
</comment>
<dbReference type="STRING" id="1524254.PHACT_01385"/>
<dbReference type="InterPro" id="IPR029063">
    <property type="entry name" value="SAM-dependent_MTases_sf"/>
</dbReference>
<reference evidence="4" key="1">
    <citation type="submission" date="2016-07" db="EMBL/GenBank/DDBJ databases">
        <authorList>
            <person name="Florea S."/>
            <person name="Webb J.S."/>
            <person name="Jaromczyk J."/>
            <person name="Schardl C.L."/>
        </authorList>
    </citation>
    <scope>NUCLEOTIDE SEQUENCE [LARGE SCALE GENOMIC DNA]</scope>
    <source>
        <strain evidence="4">KCTC 42131</strain>
    </source>
</reference>
<comment type="function">
    <text evidence="2">Specifically methylates the guanosine in position 1516 of 16S rRNA.</text>
</comment>
<dbReference type="SUPFAM" id="SSF53335">
    <property type="entry name" value="S-adenosyl-L-methionine-dependent methyltransferases"/>
    <property type="match status" value="1"/>
</dbReference>
<dbReference type="OrthoDB" id="3191794at2"/>
<dbReference type="AlphaFoldDB" id="A0A1E8CHP3"/>
<keyword evidence="2" id="KW-0698">rRNA processing</keyword>
<sequence length="277" mass="29776">MSDLVVLQRSDSASSELLANRLRVPLVENAAHHQGLMLSYVNNRLTLSRPSSRESGTVCVDFNDAKLNFRLTQSLSREAVVKAVGGCVSHQQASLAPPHLIDATAGLGQDAFILAAAGWQVSLVEQSPVVHALLEDGLRRAREAVAVSDINQQLSAPIARQWRMLKQILARLTLCEPGDSAVVLPSLESASVIYLDPMFPGRGKAARVKKNRFLLQQLHGAEATGEGLLPVALKLTAKVVVKRPRLALPLGGLTPASSLTGKTSRFDIYVGTEEQPD</sequence>
<dbReference type="Proteomes" id="UP000175669">
    <property type="component" value="Unassembled WGS sequence"/>
</dbReference>
<organism evidence="3 4">
    <name type="scientific">Pseudohongiella acticola</name>
    <dbReference type="NCBI Taxonomy" id="1524254"/>
    <lineage>
        <taxon>Bacteria</taxon>
        <taxon>Pseudomonadati</taxon>
        <taxon>Pseudomonadota</taxon>
        <taxon>Gammaproteobacteria</taxon>
        <taxon>Pseudomonadales</taxon>
        <taxon>Pseudohongiellaceae</taxon>
        <taxon>Pseudohongiella</taxon>
    </lineage>
</organism>
<evidence type="ECO:0000256" key="1">
    <source>
        <dbReference type="ARBA" id="ARBA00022679"/>
    </source>
</evidence>
<dbReference type="HAMAP" id="MF_01523">
    <property type="entry name" value="16SrRNA_methyltr_J"/>
    <property type="match status" value="1"/>
</dbReference>
<keyword evidence="2" id="KW-0489">Methyltransferase</keyword>
<dbReference type="GO" id="GO:0008990">
    <property type="term" value="F:rRNA (guanine-N2-)-methyltransferase activity"/>
    <property type="evidence" value="ECO:0007669"/>
    <property type="project" value="UniProtKB-UniRule"/>
</dbReference>
<dbReference type="PANTHER" id="PTHR36112">
    <property type="entry name" value="RIBOSOMAL RNA SMALL SUBUNIT METHYLTRANSFERASE J"/>
    <property type="match status" value="1"/>
</dbReference>
<comment type="catalytic activity">
    <reaction evidence="2">
        <text>guanosine(1516) in 16S rRNA + S-adenosyl-L-methionine = N(2)-methylguanosine(1516) in 16S rRNA + S-adenosyl-L-homocysteine + H(+)</text>
        <dbReference type="Rhea" id="RHEA:43220"/>
        <dbReference type="Rhea" id="RHEA-COMP:10412"/>
        <dbReference type="Rhea" id="RHEA-COMP:10413"/>
        <dbReference type="ChEBI" id="CHEBI:15378"/>
        <dbReference type="ChEBI" id="CHEBI:57856"/>
        <dbReference type="ChEBI" id="CHEBI:59789"/>
        <dbReference type="ChEBI" id="CHEBI:74269"/>
        <dbReference type="ChEBI" id="CHEBI:74481"/>
        <dbReference type="EC" id="2.1.1.242"/>
    </reaction>
</comment>
<dbReference type="RefSeq" id="WP_070115585.1">
    <property type="nucleotide sequence ID" value="NZ_MASR01000001.1"/>
</dbReference>
<feature type="binding site" evidence="2">
    <location>
        <position position="196"/>
    </location>
    <ligand>
        <name>S-adenosyl-L-methionine</name>
        <dbReference type="ChEBI" id="CHEBI:59789"/>
    </ligand>
</feature>
<evidence type="ECO:0000256" key="2">
    <source>
        <dbReference type="HAMAP-Rule" id="MF_01523"/>
    </source>
</evidence>
<keyword evidence="2" id="KW-0963">Cytoplasm</keyword>
<comment type="caution">
    <text evidence="2">Lacks conserved residue(s) required for the propagation of feature annotation.</text>
</comment>
<dbReference type="Pfam" id="PF04445">
    <property type="entry name" value="SAM_MT"/>
    <property type="match status" value="1"/>
</dbReference>
<comment type="similarity">
    <text evidence="2">Belongs to the methyltransferase superfamily. RsmJ family.</text>
</comment>
<dbReference type="Gene3D" id="3.40.50.150">
    <property type="entry name" value="Vaccinia Virus protein VP39"/>
    <property type="match status" value="1"/>
</dbReference>
<keyword evidence="1 2" id="KW-0808">Transferase</keyword>
<name>A0A1E8CHP3_9GAMM</name>
<evidence type="ECO:0000313" key="3">
    <source>
        <dbReference type="EMBL" id="OFE11961.1"/>
    </source>
</evidence>
<comment type="subcellular location">
    <subcellularLocation>
        <location evidence="2">Cytoplasm</location>
    </subcellularLocation>
</comment>
<protein>
    <recommendedName>
        <fullName evidence="2">Ribosomal RNA small subunit methyltransferase J</fullName>
        <ecNumber evidence="2">2.1.1.242</ecNumber>
    </recommendedName>
    <alternativeName>
        <fullName evidence="2">16S rRNA m2G1516 methyltransferase</fullName>
    </alternativeName>
    <alternativeName>
        <fullName evidence="2">rRNA (guanine-N(2)-)-methyltransferase</fullName>
    </alternativeName>
</protein>
<keyword evidence="2" id="KW-0949">S-adenosyl-L-methionine</keyword>
<keyword evidence="4" id="KW-1185">Reference proteome</keyword>
<dbReference type="EC" id="2.1.1.242" evidence="2"/>
<dbReference type="InterPro" id="IPR007536">
    <property type="entry name" value="16SrRNA_methylTrfase_J"/>
</dbReference>